<dbReference type="OrthoDB" id="9813266at2"/>
<dbReference type="NCBIfam" id="TIGR01494">
    <property type="entry name" value="ATPase_P-type"/>
    <property type="match status" value="1"/>
</dbReference>
<gene>
    <name evidence="12" type="ORF">SAMN02910414_01819</name>
</gene>
<dbReference type="PRINTS" id="PR00119">
    <property type="entry name" value="CATATPASE"/>
</dbReference>
<evidence type="ECO:0000256" key="10">
    <source>
        <dbReference type="RuleBase" id="RU362081"/>
    </source>
</evidence>
<evidence type="ECO:0000256" key="6">
    <source>
        <dbReference type="ARBA" id="ARBA00022989"/>
    </source>
</evidence>
<keyword evidence="3" id="KW-0104">Cadmium</keyword>
<dbReference type="EMBL" id="FNPG01000022">
    <property type="protein sequence ID" value="SDY55717.1"/>
    <property type="molecule type" value="Genomic_DNA"/>
</dbReference>
<feature type="domain" description="P-type ATPase A" evidence="11">
    <location>
        <begin position="194"/>
        <end position="292"/>
    </location>
</feature>
<dbReference type="GO" id="GO:0008551">
    <property type="term" value="F:P-type cadmium transporter activity"/>
    <property type="evidence" value="ECO:0007669"/>
    <property type="project" value="UniProtKB-EC"/>
</dbReference>
<evidence type="ECO:0000256" key="4">
    <source>
        <dbReference type="ARBA" id="ARBA00022692"/>
    </source>
</evidence>
<evidence type="ECO:0000313" key="13">
    <source>
        <dbReference type="Proteomes" id="UP000183918"/>
    </source>
</evidence>
<dbReference type="GO" id="GO:0046872">
    <property type="term" value="F:metal ion binding"/>
    <property type="evidence" value="ECO:0007669"/>
    <property type="project" value="UniProtKB-KW"/>
</dbReference>
<dbReference type="SUPFAM" id="SSF56784">
    <property type="entry name" value="HAD-like"/>
    <property type="match status" value="1"/>
</dbReference>
<accession>A0A1H3KU27</accession>
<protein>
    <recommendedName>
        <fullName evidence="8">Cd(2+)-exporting ATPase</fullName>
        <ecNumber evidence="8">7.2.2.21</ecNumber>
    </recommendedName>
</protein>
<evidence type="ECO:0000259" key="11">
    <source>
        <dbReference type="Pfam" id="PF00122"/>
    </source>
</evidence>
<keyword evidence="4 10" id="KW-0812">Transmembrane</keyword>
<evidence type="ECO:0000313" key="12">
    <source>
        <dbReference type="EMBL" id="SDY55717.1"/>
    </source>
</evidence>
<feature type="transmembrane region" description="Helical" evidence="10">
    <location>
        <begin position="643"/>
        <end position="665"/>
    </location>
</feature>
<evidence type="ECO:0000256" key="5">
    <source>
        <dbReference type="ARBA" id="ARBA00022967"/>
    </source>
</evidence>
<keyword evidence="7 10" id="KW-0472">Membrane</keyword>
<reference evidence="12 13" key="1">
    <citation type="submission" date="2016-10" db="EMBL/GenBank/DDBJ databases">
        <authorList>
            <person name="de Groot N.N."/>
        </authorList>
    </citation>
    <scope>NUCLEOTIDE SEQUENCE [LARGE SCALE GENOMIC DNA]</scope>
    <source>
        <strain evidence="12 13">DSM 14045</strain>
    </source>
</reference>
<keyword evidence="10" id="KW-0479">Metal-binding</keyword>
<dbReference type="Proteomes" id="UP000183918">
    <property type="component" value="Unassembled WGS sequence"/>
</dbReference>
<dbReference type="InterPro" id="IPR008250">
    <property type="entry name" value="ATPase_P-typ_transduc_dom_A_sf"/>
</dbReference>
<keyword evidence="10" id="KW-1003">Cell membrane</keyword>
<dbReference type="Pfam" id="PF00122">
    <property type="entry name" value="E1-E2_ATPase"/>
    <property type="match status" value="1"/>
</dbReference>
<dbReference type="InterPro" id="IPR059000">
    <property type="entry name" value="ATPase_P-type_domA"/>
</dbReference>
<evidence type="ECO:0000256" key="7">
    <source>
        <dbReference type="ARBA" id="ARBA00023136"/>
    </source>
</evidence>
<sequence length="694" mass="77007">MRCKILHESKGRMRVHMHQCNMTVHEADKLLYYLEELDFVKKAEVNERTANAIIYYKGEREQVIEALSVFNYETTEVIVPEHTGRELRVQFEDKMFFLITRRLISKFILPPPIQMIKNVIQAVPFVIEGVKSILKGKVEVSVLDATSITVSIIRKDFETSGSVIFLLKVGELIENYTHRKSVDDLARKMSLNVDKVWIKTADEQEILVNTFDVKEGDVVVIRTGTMIPLDGIIESGEASINQASMTGESEAVRKDKGDLVYAGTVVEEGEIFVRVQKAQGAGRYDRIVAMIEESEKLKSATEDKASHLADRLVPYTLGSTLLTYLITRNATKAASILMVDFCCALKLSMPIAVLSAMRESGEYKISVKGGKFMEAVAEAETIVFDKTGTLTHAVPRVKRVIPFDGNDEAEMLRLAACLEEHYPHSIANAVVKTAEERGLFHEEKHTKAIYVVAHGIASTINGEKVCIGSHHYIFDDERCIVPPGETDKFDELPNEYSHLYMAIDNRLAAVILIEDPLREEAASVVEKLKKVGFSKVVMMTGDNERTARDVALKTGVTDYFSEVLPEDKAAFIRKEHEAGRKVIMIGDGINDSPALSEADAGIAVSSGASIAREIADITISSDNLEALLTLREISTRLMDRIRFNYRTIIGFNSGLILLGILGVLAPTGTALLHNASTVAISLKSMTDLMDSEKK</sequence>
<dbReference type="SUPFAM" id="SSF81653">
    <property type="entry name" value="Calcium ATPase, transduction domain A"/>
    <property type="match status" value="1"/>
</dbReference>
<keyword evidence="10" id="KW-0067">ATP-binding</keyword>
<dbReference type="Gene3D" id="2.70.150.10">
    <property type="entry name" value="Calcium-transporting ATPase, cytoplasmic transduction domain A"/>
    <property type="match status" value="1"/>
</dbReference>
<dbReference type="SFLD" id="SFLDG00002">
    <property type="entry name" value="C1.7:_P-type_atpase_like"/>
    <property type="match status" value="1"/>
</dbReference>
<keyword evidence="10" id="KW-0547">Nucleotide-binding</keyword>
<evidence type="ECO:0000256" key="1">
    <source>
        <dbReference type="ARBA" id="ARBA00004141"/>
    </source>
</evidence>
<dbReference type="SFLD" id="SFLDF00027">
    <property type="entry name" value="p-type_atpase"/>
    <property type="match status" value="1"/>
</dbReference>
<name>A0A1H3KU27_9FIRM</name>
<dbReference type="Gene3D" id="3.40.1110.10">
    <property type="entry name" value="Calcium-transporting ATPase, cytoplasmic domain N"/>
    <property type="match status" value="1"/>
</dbReference>
<dbReference type="PANTHER" id="PTHR48085">
    <property type="entry name" value="CADMIUM/ZINC-TRANSPORTING ATPASE HMA2-RELATED"/>
    <property type="match status" value="1"/>
</dbReference>
<proteinExistence type="inferred from homology"/>
<dbReference type="GO" id="GO:0005524">
    <property type="term" value="F:ATP binding"/>
    <property type="evidence" value="ECO:0007669"/>
    <property type="project" value="UniProtKB-UniRule"/>
</dbReference>
<dbReference type="SFLD" id="SFLDS00003">
    <property type="entry name" value="Haloacid_Dehalogenase"/>
    <property type="match status" value="1"/>
</dbReference>
<comment type="similarity">
    <text evidence="2 10">Belongs to the cation transport ATPase (P-type) (TC 3.A.3) family. Type IB subfamily.</text>
</comment>
<comment type="subcellular location">
    <subcellularLocation>
        <location evidence="10">Cell membrane</location>
    </subcellularLocation>
    <subcellularLocation>
        <location evidence="1">Membrane</location>
        <topology evidence="1">Multi-pass membrane protein</topology>
    </subcellularLocation>
</comment>
<dbReference type="InterPro" id="IPR023299">
    <property type="entry name" value="ATPase_P-typ_cyto_dom_N"/>
</dbReference>
<dbReference type="InterPro" id="IPR036412">
    <property type="entry name" value="HAD-like_sf"/>
</dbReference>
<dbReference type="InterPro" id="IPR027256">
    <property type="entry name" value="P-typ_ATPase_IB"/>
</dbReference>
<dbReference type="PRINTS" id="PR00120">
    <property type="entry name" value="HATPASE"/>
</dbReference>
<evidence type="ECO:0000256" key="8">
    <source>
        <dbReference type="ARBA" id="ARBA00039103"/>
    </source>
</evidence>
<dbReference type="AlphaFoldDB" id="A0A1H3KU27"/>
<dbReference type="GO" id="GO:0005886">
    <property type="term" value="C:plasma membrane"/>
    <property type="evidence" value="ECO:0007669"/>
    <property type="project" value="UniProtKB-SubCell"/>
</dbReference>
<dbReference type="InterPro" id="IPR001757">
    <property type="entry name" value="P_typ_ATPase"/>
</dbReference>
<organism evidence="12 13">
    <name type="scientific">Lachnobacterium bovis DSM 14045</name>
    <dbReference type="NCBI Taxonomy" id="1122142"/>
    <lineage>
        <taxon>Bacteria</taxon>
        <taxon>Bacillati</taxon>
        <taxon>Bacillota</taxon>
        <taxon>Clostridia</taxon>
        <taxon>Lachnospirales</taxon>
        <taxon>Lachnospiraceae</taxon>
        <taxon>Lachnobacterium</taxon>
    </lineage>
</organism>
<dbReference type="InterPro" id="IPR018303">
    <property type="entry name" value="ATPase_P-typ_P_site"/>
</dbReference>
<dbReference type="GO" id="GO:0016887">
    <property type="term" value="F:ATP hydrolysis activity"/>
    <property type="evidence" value="ECO:0007669"/>
    <property type="project" value="InterPro"/>
</dbReference>
<dbReference type="Pfam" id="PF00702">
    <property type="entry name" value="Hydrolase"/>
    <property type="match status" value="1"/>
</dbReference>
<keyword evidence="5" id="KW-1278">Translocase</keyword>
<evidence type="ECO:0000256" key="2">
    <source>
        <dbReference type="ARBA" id="ARBA00006024"/>
    </source>
</evidence>
<evidence type="ECO:0000256" key="3">
    <source>
        <dbReference type="ARBA" id="ARBA00022539"/>
    </source>
</evidence>
<dbReference type="RefSeq" id="WP_074718260.1">
    <property type="nucleotide sequence ID" value="NZ_FNPG01000022.1"/>
</dbReference>
<dbReference type="NCBIfam" id="TIGR01525">
    <property type="entry name" value="ATPase-IB_hvy"/>
    <property type="match status" value="1"/>
</dbReference>
<comment type="catalytic activity">
    <reaction evidence="9">
        <text>Cd(2+)(in) + ATP + H2O = Cd(2+)(out) + ADP + phosphate + H(+)</text>
        <dbReference type="Rhea" id="RHEA:12132"/>
        <dbReference type="ChEBI" id="CHEBI:15377"/>
        <dbReference type="ChEBI" id="CHEBI:15378"/>
        <dbReference type="ChEBI" id="CHEBI:30616"/>
        <dbReference type="ChEBI" id="CHEBI:43474"/>
        <dbReference type="ChEBI" id="CHEBI:48775"/>
        <dbReference type="ChEBI" id="CHEBI:456216"/>
        <dbReference type="EC" id="7.2.2.21"/>
    </reaction>
</comment>
<dbReference type="Gene3D" id="3.40.50.1000">
    <property type="entry name" value="HAD superfamily/HAD-like"/>
    <property type="match status" value="1"/>
</dbReference>
<dbReference type="InterPro" id="IPR044492">
    <property type="entry name" value="P_typ_ATPase_HD_dom"/>
</dbReference>
<comment type="caution">
    <text evidence="10">Lacks conserved residue(s) required for the propagation of feature annotation.</text>
</comment>
<dbReference type="InterPro" id="IPR051014">
    <property type="entry name" value="Cation_Transport_ATPase_IB"/>
</dbReference>
<dbReference type="PANTHER" id="PTHR48085:SF5">
    <property type="entry name" value="CADMIUM_ZINC-TRANSPORTING ATPASE HMA4-RELATED"/>
    <property type="match status" value="1"/>
</dbReference>
<dbReference type="STRING" id="1122142.SAMN02910414_01819"/>
<dbReference type="InterPro" id="IPR023214">
    <property type="entry name" value="HAD_sf"/>
</dbReference>
<dbReference type="EC" id="7.2.2.21" evidence="8"/>
<keyword evidence="6 10" id="KW-1133">Transmembrane helix</keyword>
<evidence type="ECO:0000256" key="9">
    <source>
        <dbReference type="ARBA" id="ARBA00049338"/>
    </source>
</evidence>
<keyword evidence="13" id="KW-1185">Reference proteome</keyword>
<dbReference type="PROSITE" id="PS00154">
    <property type="entry name" value="ATPASE_E1_E2"/>
    <property type="match status" value="1"/>
</dbReference>